<accession>A0A9N9PET9</accession>
<dbReference type="OrthoDB" id="2433814at2759"/>
<feature type="non-terminal residue" evidence="2">
    <location>
        <position position="107"/>
    </location>
</feature>
<comment type="caution">
    <text evidence="2">The sequence shown here is derived from an EMBL/GenBank/DDBJ whole genome shotgun (WGS) entry which is preliminary data.</text>
</comment>
<feature type="region of interest" description="Disordered" evidence="1">
    <location>
        <begin position="1"/>
        <end position="24"/>
    </location>
</feature>
<evidence type="ECO:0000256" key="1">
    <source>
        <dbReference type="SAM" id="MobiDB-lite"/>
    </source>
</evidence>
<sequence length="107" mass="11832">VDLSITNTSTTPLSDSDFNNSSSDTIPLRLSKQITGDEEFMIELELNKGSNMRCYTYDEGVSNLPSDLVVQDNTLKRGLTSVEALEKLVSVTNKILAEHKKPALTRK</sequence>
<feature type="compositionally biased region" description="Low complexity" evidence="1">
    <location>
        <begin position="14"/>
        <end position="24"/>
    </location>
</feature>
<dbReference type="AlphaFoldDB" id="A0A9N9PET9"/>
<feature type="non-terminal residue" evidence="2">
    <location>
        <position position="1"/>
    </location>
</feature>
<dbReference type="Proteomes" id="UP000789405">
    <property type="component" value="Unassembled WGS sequence"/>
</dbReference>
<organism evidence="2 3">
    <name type="scientific">Dentiscutata erythropus</name>
    <dbReference type="NCBI Taxonomy" id="1348616"/>
    <lineage>
        <taxon>Eukaryota</taxon>
        <taxon>Fungi</taxon>
        <taxon>Fungi incertae sedis</taxon>
        <taxon>Mucoromycota</taxon>
        <taxon>Glomeromycotina</taxon>
        <taxon>Glomeromycetes</taxon>
        <taxon>Diversisporales</taxon>
        <taxon>Gigasporaceae</taxon>
        <taxon>Dentiscutata</taxon>
    </lineage>
</organism>
<gene>
    <name evidence="2" type="ORF">DERYTH_LOCUS25158</name>
</gene>
<reference evidence="2" key="1">
    <citation type="submission" date="2021-06" db="EMBL/GenBank/DDBJ databases">
        <authorList>
            <person name="Kallberg Y."/>
            <person name="Tangrot J."/>
            <person name="Rosling A."/>
        </authorList>
    </citation>
    <scope>NUCLEOTIDE SEQUENCE</scope>
    <source>
        <strain evidence="2">MA453B</strain>
    </source>
</reference>
<name>A0A9N9PET9_9GLOM</name>
<evidence type="ECO:0000313" key="3">
    <source>
        <dbReference type="Proteomes" id="UP000789405"/>
    </source>
</evidence>
<protein>
    <submittedName>
        <fullName evidence="2">8824_t:CDS:1</fullName>
    </submittedName>
</protein>
<keyword evidence="3" id="KW-1185">Reference proteome</keyword>
<evidence type="ECO:0000313" key="2">
    <source>
        <dbReference type="EMBL" id="CAG8809748.1"/>
    </source>
</evidence>
<dbReference type="EMBL" id="CAJVPY010045476">
    <property type="protein sequence ID" value="CAG8809748.1"/>
    <property type="molecule type" value="Genomic_DNA"/>
</dbReference>
<proteinExistence type="predicted"/>
<feature type="compositionally biased region" description="Polar residues" evidence="1">
    <location>
        <begin position="1"/>
        <end position="13"/>
    </location>
</feature>